<evidence type="ECO:0000256" key="5">
    <source>
        <dbReference type="ARBA" id="ARBA00049243"/>
    </source>
</evidence>
<comment type="catalytic activity">
    <reaction evidence="5">
        <text>a primary alcohol + NAD(+) = an aldehyde + NADH + H(+)</text>
        <dbReference type="Rhea" id="RHEA:10736"/>
        <dbReference type="ChEBI" id="CHEBI:15378"/>
        <dbReference type="ChEBI" id="CHEBI:15734"/>
        <dbReference type="ChEBI" id="CHEBI:17478"/>
        <dbReference type="ChEBI" id="CHEBI:57540"/>
        <dbReference type="ChEBI" id="CHEBI:57945"/>
        <dbReference type="EC" id="1.1.1.1"/>
    </reaction>
</comment>
<evidence type="ECO:0000259" key="6">
    <source>
        <dbReference type="Pfam" id="PF00465"/>
    </source>
</evidence>
<dbReference type="GO" id="GO:0046872">
    <property type="term" value="F:metal ion binding"/>
    <property type="evidence" value="ECO:0007669"/>
    <property type="project" value="InterPro"/>
</dbReference>
<comment type="cofactor">
    <cofactor evidence="1">
        <name>Fe cation</name>
        <dbReference type="ChEBI" id="CHEBI:24875"/>
    </cofactor>
</comment>
<dbReference type="KEGG" id="rir:BN877_p0362"/>
<dbReference type="InterPro" id="IPR001670">
    <property type="entry name" value="ADH_Fe/GldA"/>
</dbReference>
<evidence type="ECO:0000256" key="1">
    <source>
        <dbReference type="ARBA" id="ARBA00001962"/>
    </source>
</evidence>
<dbReference type="PROSITE" id="PS00913">
    <property type="entry name" value="ADH_IRON_1"/>
    <property type="match status" value="1"/>
</dbReference>
<evidence type="ECO:0000256" key="4">
    <source>
        <dbReference type="ARBA" id="ARBA00023027"/>
    </source>
</evidence>
<evidence type="ECO:0000259" key="7">
    <source>
        <dbReference type="Pfam" id="PF25137"/>
    </source>
</evidence>
<dbReference type="PATRIC" id="fig|424182.3.peg.5082"/>
<evidence type="ECO:0000256" key="2">
    <source>
        <dbReference type="ARBA" id="ARBA00007358"/>
    </source>
</evidence>
<dbReference type="InterPro" id="IPR056798">
    <property type="entry name" value="ADH_Fe_C"/>
</dbReference>
<keyword evidence="8" id="KW-0614">Plasmid</keyword>
<evidence type="ECO:0000313" key="9">
    <source>
        <dbReference type="Proteomes" id="UP000016944"/>
    </source>
</evidence>
<evidence type="ECO:0000256" key="3">
    <source>
        <dbReference type="ARBA" id="ARBA00023002"/>
    </source>
</evidence>
<dbReference type="FunFam" id="3.40.50.1970:FF:000003">
    <property type="entry name" value="Alcohol dehydrogenase, iron-containing"/>
    <property type="match status" value="1"/>
</dbReference>
<dbReference type="HOGENOM" id="CLU_007207_0_0_5"/>
<accession>U4QER4</accession>
<dbReference type="CDD" id="cd08191">
    <property type="entry name" value="Fe-ADH-like"/>
    <property type="match status" value="1"/>
</dbReference>
<comment type="similarity">
    <text evidence="2">Belongs to the iron-containing alcohol dehydrogenase family.</text>
</comment>
<dbReference type="AlphaFoldDB" id="U4QER4"/>
<gene>
    <name evidence="8" type="ORF">BN877_p0362</name>
</gene>
<dbReference type="PANTHER" id="PTHR11496:SF102">
    <property type="entry name" value="ALCOHOL DEHYDROGENASE 4"/>
    <property type="match status" value="1"/>
</dbReference>
<organism evidence="8 9">
    <name type="scientific">Agrobacterium pusense</name>
    <dbReference type="NCBI Taxonomy" id="648995"/>
    <lineage>
        <taxon>Bacteria</taxon>
        <taxon>Pseudomonadati</taxon>
        <taxon>Pseudomonadota</taxon>
        <taxon>Alphaproteobacteria</taxon>
        <taxon>Hyphomicrobiales</taxon>
        <taxon>Rhizobiaceae</taxon>
        <taxon>Rhizobium/Agrobacterium group</taxon>
        <taxon>Agrobacterium</taxon>
    </lineage>
</organism>
<dbReference type="Pfam" id="PF00465">
    <property type="entry name" value="Fe-ADH"/>
    <property type="match status" value="1"/>
</dbReference>
<dbReference type="InterPro" id="IPR018211">
    <property type="entry name" value="ADH_Fe_CS"/>
</dbReference>
<name>U4QER4_9HYPH</name>
<dbReference type="InterPro" id="IPR039697">
    <property type="entry name" value="Alcohol_dehydrogenase_Fe"/>
</dbReference>
<dbReference type="Gene3D" id="1.20.1090.10">
    <property type="entry name" value="Dehydroquinate synthase-like - alpha domain"/>
    <property type="match status" value="1"/>
</dbReference>
<evidence type="ECO:0000313" key="8">
    <source>
        <dbReference type="EMBL" id="CDI12085.1"/>
    </source>
</evidence>
<dbReference type="Pfam" id="PF25137">
    <property type="entry name" value="ADH_Fe_C"/>
    <property type="match status" value="1"/>
</dbReference>
<dbReference type="Gene3D" id="3.40.50.1970">
    <property type="match status" value="1"/>
</dbReference>
<dbReference type="Proteomes" id="UP000016944">
    <property type="component" value="Plasmid IRBL74_p"/>
</dbReference>
<protein>
    <submittedName>
        <fullName evidence="8">Iron-containing alcohol dehydrogenase</fullName>
    </submittedName>
</protein>
<dbReference type="GO" id="GO:0004022">
    <property type="term" value="F:alcohol dehydrogenase (NAD+) activity"/>
    <property type="evidence" value="ECO:0007669"/>
    <property type="project" value="UniProtKB-EC"/>
</dbReference>
<sequence length="422" mass="44093">MKQEVLLTLFGALRTPRNLVFGAGQRAALPGYAAKLGRRALVVTDARLSNEADFRKMVDGLASSGVAMHVFDGTIAELPLECIAQGVEAGRKFGADLVIGIGGGSCLDAAKVCALLIAHKGKPSDYYGEFKVPGPILPLILLPTTSGTGSEVTPVAVITDPDRAVKVGIASPELICHTAICDPELTYSCPPGLTAVSGADALTHAIEAYTTIRRTPTDTIVHDHVFLGKNALSDAYALMAISHISSSIKRAYDHGDDHTARERLMLGATTAGLAFGTAGTAAAHAVQYPIGAMTHTAHGAGVAVMMPYVMELNRNFCEPELVEIGKAMGLDLQGRSSFDAASETIDAVAALFASIGIPKSIADLGIVEAQLPQVAEQAMGSARLIKNNPRLLDPTVMTSLVGAAFTGDRIGLRNDAKAWKVN</sequence>
<keyword evidence="3" id="KW-0560">Oxidoreductase</keyword>
<dbReference type="EMBL" id="HG518324">
    <property type="protein sequence ID" value="CDI12085.1"/>
    <property type="molecule type" value="Genomic_DNA"/>
</dbReference>
<geneLocation type="plasmid" evidence="8 9">
    <name>IRBL74_p</name>
</geneLocation>
<reference evidence="8 9" key="1">
    <citation type="journal article" date="2013" name="Genome Announc.">
        <title>Complete Genome Sequence of the Sesbania Symbiont and Rice Growth-Promoting Endophyte Rhizobium sp. Strain IRBG74.</title>
        <authorList>
            <person name="Crook M.B."/>
            <person name="Mitra S."/>
            <person name="Ane J.M."/>
            <person name="Sadowsky M.J."/>
            <person name="Gyaneshwar P."/>
        </authorList>
    </citation>
    <scope>NUCLEOTIDE SEQUENCE [LARGE SCALE GENOMIC DNA]</scope>
    <source>
        <strain evidence="8 9">IRBG74</strain>
        <plasmid evidence="9">IRBL74_p</plasmid>
    </source>
</reference>
<keyword evidence="4" id="KW-0520">NAD</keyword>
<dbReference type="SUPFAM" id="SSF56796">
    <property type="entry name" value="Dehydroquinate synthase-like"/>
    <property type="match status" value="1"/>
</dbReference>
<feature type="domain" description="Fe-containing alcohol dehydrogenase-like C-terminal" evidence="7">
    <location>
        <begin position="194"/>
        <end position="404"/>
    </location>
</feature>
<dbReference type="PANTHER" id="PTHR11496">
    <property type="entry name" value="ALCOHOL DEHYDROGENASE"/>
    <property type="match status" value="1"/>
</dbReference>
<feature type="domain" description="Alcohol dehydrogenase iron-type/glycerol dehydrogenase GldA" evidence="6">
    <location>
        <begin position="16"/>
        <end position="183"/>
    </location>
</feature>
<proteinExistence type="inferred from homology"/>